<keyword evidence="13" id="KW-1185">Reference proteome</keyword>
<dbReference type="EMBL" id="QEWP01000002">
    <property type="protein sequence ID" value="PWE00899.1"/>
    <property type="molecule type" value="Genomic_DNA"/>
</dbReference>
<evidence type="ECO:0000256" key="7">
    <source>
        <dbReference type="ARBA" id="ARBA00022840"/>
    </source>
</evidence>
<evidence type="ECO:0000259" key="11">
    <source>
        <dbReference type="Pfam" id="PF02463"/>
    </source>
</evidence>
<reference evidence="12 13" key="1">
    <citation type="submission" date="2018-05" db="EMBL/GenBank/DDBJ databases">
        <title>Marinilabilia rubrum sp. nov., isolated from saltern sediment.</title>
        <authorList>
            <person name="Zhang R."/>
        </authorList>
    </citation>
    <scope>NUCLEOTIDE SEQUENCE [LARGE SCALE GENOMIC DNA]</scope>
    <source>
        <strain evidence="12 13">WTE16</strain>
    </source>
</reference>
<keyword evidence="7 9" id="KW-0067">ATP-binding</keyword>
<evidence type="ECO:0000256" key="10">
    <source>
        <dbReference type="RuleBase" id="RU000578"/>
    </source>
</evidence>
<dbReference type="InterPro" id="IPR001238">
    <property type="entry name" value="DNA-binding_RecF"/>
</dbReference>
<dbReference type="GO" id="GO:0006302">
    <property type="term" value="P:double-strand break repair"/>
    <property type="evidence" value="ECO:0007669"/>
    <property type="project" value="TreeGrafter"/>
</dbReference>
<sequence>MYLKHLNILNYKNISQAELPFCDGINCFVGPNGAGKTNLLDAVYYLSFCKSYFNSVDSQNICHSEDFFVIQGGFDRSDSDEQIYVALKRNQKKQFKRNKKEYSRLSEHIGLLPLVMISPSDERLIVEGSDQRRKYIDSVVSQYDKSYLEKIIRYNRALLQRNTLLKKSDRLNSGLNAQLDVWDEQMVLLGEKIFDERTAFIEQLVPVFRDFYEHICGGHEAVDIVYISHFQKGDVLEMLRENRERDVILGYTTKGAHKDDLQFLLSGKAVKREGSQGQKKSFLIALKLAQYEFLSRFNGFGPILLLDDVFDKLDQERGNRLIQLVSQDRFRQIFITDTQKKRLGEIVEKTGKENRFFEVVDGAVKIQE</sequence>
<keyword evidence="6 9" id="KW-0547">Nucleotide-binding</keyword>
<dbReference type="PROSITE" id="PS00618">
    <property type="entry name" value="RECF_2"/>
    <property type="match status" value="1"/>
</dbReference>
<dbReference type="GO" id="GO:0006260">
    <property type="term" value="P:DNA replication"/>
    <property type="evidence" value="ECO:0007669"/>
    <property type="project" value="UniProtKB-UniRule"/>
</dbReference>
<evidence type="ECO:0000256" key="5">
    <source>
        <dbReference type="ARBA" id="ARBA00022705"/>
    </source>
</evidence>
<feature type="binding site" evidence="9">
    <location>
        <begin position="30"/>
        <end position="37"/>
    </location>
    <ligand>
        <name>ATP</name>
        <dbReference type="ChEBI" id="CHEBI:30616"/>
    </ligand>
</feature>
<dbReference type="AlphaFoldDB" id="A0A2U2BCV7"/>
<dbReference type="InterPro" id="IPR003395">
    <property type="entry name" value="RecF/RecN/SMC_N"/>
</dbReference>
<feature type="domain" description="RecF/RecN/SMC N-terminal" evidence="11">
    <location>
        <begin position="2"/>
        <end position="343"/>
    </location>
</feature>
<comment type="caution">
    <text evidence="12">The sequence shown here is derived from an EMBL/GenBank/DDBJ whole genome shotgun (WGS) entry which is preliminary data.</text>
</comment>
<evidence type="ECO:0000313" key="12">
    <source>
        <dbReference type="EMBL" id="PWE00899.1"/>
    </source>
</evidence>
<evidence type="ECO:0000256" key="6">
    <source>
        <dbReference type="ARBA" id="ARBA00022741"/>
    </source>
</evidence>
<dbReference type="GO" id="GO:0005737">
    <property type="term" value="C:cytoplasm"/>
    <property type="evidence" value="ECO:0007669"/>
    <property type="project" value="UniProtKB-SubCell"/>
</dbReference>
<evidence type="ECO:0000256" key="8">
    <source>
        <dbReference type="ARBA" id="ARBA00023125"/>
    </source>
</evidence>
<organism evidence="12 13">
    <name type="scientific">Marinilabilia rubra</name>
    <dbReference type="NCBI Taxonomy" id="2162893"/>
    <lineage>
        <taxon>Bacteria</taxon>
        <taxon>Pseudomonadati</taxon>
        <taxon>Bacteroidota</taxon>
        <taxon>Bacteroidia</taxon>
        <taxon>Marinilabiliales</taxon>
        <taxon>Marinilabiliaceae</taxon>
        <taxon>Marinilabilia</taxon>
    </lineage>
</organism>
<evidence type="ECO:0000256" key="9">
    <source>
        <dbReference type="HAMAP-Rule" id="MF_00365"/>
    </source>
</evidence>
<dbReference type="NCBIfam" id="TIGR00611">
    <property type="entry name" value="recf"/>
    <property type="match status" value="1"/>
</dbReference>
<dbReference type="InterPro" id="IPR018078">
    <property type="entry name" value="DNA-binding_RecF_CS"/>
</dbReference>
<dbReference type="HAMAP" id="MF_00365">
    <property type="entry name" value="RecF"/>
    <property type="match status" value="1"/>
</dbReference>
<dbReference type="OrthoDB" id="9803889at2"/>
<comment type="similarity">
    <text evidence="2 9 10">Belongs to the RecF family.</text>
</comment>
<dbReference type="GO" id="GO:0000731">
    <property type="term" value="P:DNA synthesis involved in DNA repair"/>
    <property type="evidence" value="ECO:0007669"/>
    <property type="project" value="TreeGrafter"/>
</dbReference>
<dbReference type="SUPFAM" id="SSF52540">
    <property type="entry name" value="P-loop containing nucleoside triphosphate hydrolases"/>
    <property type="match status" value="1"/>
</dbReference>
<evidence type="ECO:0000256" key="3">
    <source>
        <dbReference type="ARBA" id="ARBA00020170"/>
    </source>
</evidence>
<comment type="function">
    <text evidence="9 10">The RecF protein is involved in DNA metabolism; it is required for DNA replication and normal SOS inducibility. RecF binds preferentially to single-stranded, linear DNA. It also seems to bind ATP.</text>
</comment>
<dbReference type="Proteomes" id="UP000244956">
    <property type="component" value="Unassembled WGS sequence"/>
</dbReference>
<evidence type="ECO:0000256" key="2">
    <source>
        <dbReference type="ARBA" id="ARBA00008016"/>
    </source>
</evidence>
<evidence type="ECO:0000256" key="4">
    <source>
        <dbReference type="ARBA" id="ARBA00022490"/>
    </source>
</evidence>
<dbReference type="InterPro" id="IPR042174">
    <property type="entry name" value="RecF_2"/>
</dbReference>
<keyword evidence="9 10" id="KW-0227">DNA damage</keyword>
<dbReference type="PANTHER" id="PTHR32182:SF0">
    <property type="entry name" value="DNA REPLICATION AND REPAIR PROTEIN RECF"/>
    <property type="match status" value="1"/>
</dbReference>
<proteinExistence type="inferred from homology"/>
<dbReference type="GO" id="GO:0009432">
    <property type="term" value="P:SOS response"/>
    <property type="evidence" value="ECO:0007669"/>
    <property type="project" value="UniProtKB-UniRule"/>
</dbReference>
<gene>
    <name evidence="9" type="primary">recF</name>
    <name evidence="12" type="ORF">DDZ16_03770</name>
</gene>
<keyword evidence="5 9" id="KW-0235">DNA replication</keyword>
<protein>
    <recommendedName>
        <fullName evidence="3 9">DNA replication and repair protein RecF</fullName>
    </recommendedName>
</protein>
<keyword evidence="9 10" id="KW-0742">SOS response</keyword>
<dbReference type="PROSITE" id="PS00617">
    <property type="entry name" value="RECF_1"/>
    <property type="match status" value="1"/>
</dbReference>
<keyword evidence="9 10" id="KW-0234">DNA repair</keyword>
<dbReference type="InterPro" id="IPR027417">
    <property type="entry name" value="P-loop_NTPase"/>
</dbReference>
<dbReference type="GO" id="GO:0005524">
    <property type="term" value="F:ATP binding"/>
    <property type="evidence" value="ECO:0007669"/>
    <property type="project" value="UniProtKB-UniRule"/>
</dbReference>
<dbReference type="Gene3D" id="1.20.1050.90">
    <property type="entry name" value="RecF/RecN/SMC, N-terminal domain"/>
    <property type="match status" value="1"/>
</dbReference>
<comment type="subcellular location">
    <subcellularLocation>
        <location evidence="1 9 10">Cytoplasm</location>
    </subcellularLocation>
</comment>
<dbReference type="Pfam" id="PF02463">
    <property type="entry name" value="SMC_N"/>
    <property type="match status" value="1"/>
</dbReference>
<evidence type="ECO:0000256" key="1">
    <source>
        <dbReference type="ARBA" id="ARBA00004496"/>
    </source>
</evidence>
<keyword evidence="4 9" id="KW-0963">Cytoplasm</keyword>
<dbReference type="PANTHER" id="PTHR32182">
    <property type="entry name" value="DNA REPLICATION AND REPAIR PROTEIN RECF"/>
    <property type="match status" value="1"/>
</dbReference>
<accession>A0A2U2BCV7</accession>
<dbReference type="GO" id="GO:0003697">
    <property type="term" value="F:single-stranded DNA binding"/>
    <property type="evidence" value="ECO:0007669"/>
    <property type="project" value="UniProtKB-UniRule"/>
</dbReference>
<dbReference type="Gene3D" id="3.40.50.300">
    <property type="entry name" value="P-loop containing nucleotide triphosphate hydrolases"/>
    <property type="match status" value="1"/>
</dbReference>
<name>A0A2U2BCV7_9BACT</name>
<keyword evidence="8 9" id="KW-0238">DNA-binding</keyword>
<evidence type="ECO:0000313" key="13">
    <source>
        <dbReference type="Proteomes" id="UP000244956"/>
    </source>
</evidence>